<comment type="caution">
    <text evidence="1">The sequence shown here is derived from an EMBL/GenBank/DDBJ whole genome shotgun (WGS) entry which is preliminary data.</text>
</comment>
<accession>A0AAV1PMC2</accession>
<keyword evidence="2" id="KW-1185">Reference proteome</keyword>
<evidence type="ECO:0000313" key="1">
    <source>
        <dbReference type="EMBL" id="CAK6972957.1"/>
    </source>
</evidence>
<protein>
    <submittedName>
        <fullName evidence="1">Uncharacterized protein</fullName>
    </submittedName>
</protein>
<sequence>MPFLHSDRSVSLSHGHRVQDASHPCCFLTQNAAFRLDRDIGHHDASDPCCFLTPTAAFHLDRDIGHHDASDPCCFLKSNSSASLSHGH</sequence>
<evidence type="ECO:0000313" key="2">
    <source>
        <dbReference type="Proteomes" id="UP001314229"/>
    </source>
</evidence>
<dbReference type="Proteomes" id="UP001314229">
    <property type="component" value="Unassembled WGS sequence"/>
</dbReference>
<gene>
    <name evidence="1" type="ORF">FSCOSCO3_A027197</name>
</gene>
<name>A0AAV1PMC2_SCOSC</name>
<dbReference type="EMBL" id="CAWUFR010000218">
    <property type="protein sequence ID" value="CAK6972957.1"/>
    <property type="molecule type" value="Genomic_DNA"/>
</dbReference>
<proteinExistence type="predicted"/>
<reference evidence="1 2" key="1">
    <citation type="submission" date="2024-01" db="EMBL/GenBank/DDBJ databases">
        <authorList>
            <person name="Alioto T."/>
            <person name="Alioto T."/>
            <person name="Gomez Garrido J."/>
        </authorList>
    </citation>
    <scope>NUCLEOTIDE SEQUENCE [LARGE SCALE GENOMIC DNA]</scope>
</reference>
<organism evidence="1 2">
    <name type="scientific">Scomber scombrus</name>
    <name type="common">Atlantic mackerel</name>
    <name type="synonym">Scomber vernalis</name>
    <dbReference type="NCBI Taxonomy" id="13677"/>
    <lineage>
        <taxon>Eukaryota</taxon>
        <taxon>Metazoa</taxon>
        <taxon>Chordata</taxon>
        <taxon>Craniata</taxon>
        <taxon>Vertebrata</taxon>
        <taxon>Euteleostomi</taxon>
        <taxon>Actinopterygii</taxon>
        <taxon>Neopterygii</taxon>
        <taxon>Teleostei</taxon>
        <taxon>Neoteleostei</taxon>
        <taxon>Acanthomorphata</taxon>
        <taxon>Pelagiaria</taxon>
        <taxon>Scombriformes</taxon>
        <taxon>Scombridae</taxon>
        <taxon>Scomber</taxon>
    </lineage>
</organism>
<dbReference type="AlphaFoldDB" id="A0AAV1PMC2"/>